<evidence type="ECO:0000313" key="3">
    <source>
        <dbReference type="EMBL" id="KEK17432.1"/>
    </source>
</evidence>
<dbReference type="GO" id="GO:0080120">
    <property type="term" value="P:CAAX-box protein maturation"/>
    <property type="evidence" value="ECO:0007669"/>
    <property type="project" value="UniProtKB-ARBA"/>
</dbReference>
<feature type="transmembrane region" description="Helical" evidence="1">
    <location>
        <begin position="204"/>
        <end position="225"/>
    </location>
</feature>
<dbReference type="Pfam" id="PF02517">
    <property type="entry name" value="Rce1-like"/>
    <property type="match status" value="1"/>
</dbReference>
<protein>
    <submittedName>
        <fullName evidence="3">Peptidase</fullName>
    </submittedName>
</protein>
<keyword evidence="1" id="KW-1133">Transmembrane helix</keyword>
<organism evidence="3 4">
    <name type="scientific">Bacillus manliponensis</name>
    <dbReference type="NCBI Taxonomy" id="574376"/>
    <lineage>
        <taxon>Bacteria</taxon>
        <taxon>Bacillati</taxon>
        <taxon>Bacillota</taxon>
        <taxon>Bacilli</taxon>
        <taxon>Bacillales</taxon>
        <taxon>Bacillaceae</taxon>
        <taxon>Bacillus</taxon>
        <taxon>Bacillus cereus group</taxon>
    </lineage>
</organism>
<feature type="transmembrane region" description="Helical" evidence="1">
    <location>
        <begin position="86"/>
        <end position="111"/>
    </location>
</feature>
<feature type="transmembrane region" description="Helical" evidence="1">
    <location>
        <begin position="131"/>
        <end position="149"/>
    </location>
</feature>
<feature type="transmembrane region" description="Helical" evidence="1">
    <location>
        <begin position="184"/>
        <end position="199"/>
    </location>
</feature>
<dbReference type="PANTHER" id="PTHR36435:SF6">
    <property type="entry name" value="ABORTIVE INFECTION PROTEIN"/>
    <property type="match status" value="1"/>
</dbReference>
<dbReference type="EMBL" id="JOTN01000029">
    <property type="protein sequence ID" value="KEK17432.1"/>
    <property type="molecule type" value="Genomic_DNA"/>
</dbReference>
<gene>
    <name evidence="3" type="ORF">BAMA_13075</name>
</gene>
<dbReference type="AlphaFoldDB" id="A0A073JT82"/>
<dbReference type="OrthoDB" id="2194912at2"/>
<dbReference type="STRING" id="574376.BAMA_13075"/>
<dbReference type="RefSeq" id="WP_034643348.1">
    <property type="nucleotide sequence ID" value="NZ_CBCSJC010000036.1"/>
</dbReference>
<dbReference type="InterPro" id="IPR003675">
    <property type="entry name" value="Rce1/LyrA-like_dom"/>
</dbReference>
<dbReference type="eggNOG" id="COG1266">
    <property type="taxonomic scope" value="Bacteria"/>
</dbReference>
<proteinExistence type="predicted"/>
<keyword evidence="1" id="KW-0812">Transmembrane</keyword>
<reference evidence="3 4" key="1">
    <citation type="submission" date="2014-06" db="EMBL/GenBank/DDBJ databases">
        <title>Draft genome sequence of Bacillus manliponensis JCM 15802 (MCCC 1A00708).</title>
        <authorList>
            <person name="Lai Q."/>
            <person name="Liu Y."/>
            <person name="Shao Z."/>
        </authorList>
    </citation>
    <scope>NUCLEOTIDE SEQUENCE [LARGE SCALE GENOMIC DNA]</scope>
    <source>
        <strain evidence="3 4">JCM 15802</strain>
    </source>
</reference>
<dbReference type="GO" id="GO:0004175">
    <property type="term" value="F:endopeptidase activity"/>
    <property type="evidence" value="ECO:0007669"/>
    <property type="project" value="UniProtKB-ARBA"/>
</dbReference>
<sequence>MKKQYWWIIITYILMQLSGLVGGLLLLKTGLYDNRGYTLDEKIQMITAHWGIISFSIGLCIVLWLLREDMRESRLDHDRATIPATIGWIIIGFFMAIFSQSIAGAIEMYLLDIKPGSENTENLMKVARMSPWFLLVISILGPILEEIVFRKILFGTLYKRFNFFISALISSLIFAAIHMDFVHLLIYTSMGFVFAFLYVKTKRLIVPIMAHVGMNTMVALIQIGMSTEEMQKMIKEAEKMQGFIGGFLT</sequence>
<evidence type="ECO:0000313" key="4">
    <source>
        <dbReference type="Proteomes" id="UP000027822"/>
    </source>
</evidence>
<evidence type="ECO:0000259" key="2">
    <source>
        <dbReference type="Pfam" id="PF02517"/>
    </source>
</evidence>
<feature type="transmembrane region" description="Helical" evidence="1">
    <location>
        <begin position="47"/>
        <end position="66"/>
    </location>
</feature>
<feature type="transmembrane region" description="Helical" evidence="1">
    <location>
        <begin position="5"/>
        <end position="27"/>
    </location>
</feature>
<accession>A0A073JT82</accession>
<keyword evidence="1" id="KW-0472">Membrane</keyword>
<comment type="caution">
    <text evidence="3">The sequence shown here is derived from an EMBL/GenBank/DDBJ whole genome shotgun (WGS) entry which is preliminary data.</text>
</comment>
<feature type="transmembrane region" description="Helical" evidence="1">
    <location>
        <begin position="161"/>
        <end position="178"/>
    </location>
</feature>
<feature type="domain" description="CAAX prenyl protease 2/Lysostaphin resistance protein A-like" evidence="2">
    <location>
        <begin position="130"/>
        <end position="217"/>
    </location>
</feature>
<keyword evidence="4" id="KW-1185">Reference proteome</keyword>
<evidence type="ECO:0000256" key="1">
    <source>
        <dbReference type="SAM" id="Phobius"/>
    </source>
</evidence>
<dbReference type="PANTHER" id="PTHR36435">
    <property type="entry name" value="SLR1288 PROTEIN"/>
    <property type="match status" value="1"/>
</dbReference>
<dbReference type="Proteomes" id="UP000027822">
    <property type="component" value="Unassembled WGS sequence"/>
</dbReference>
<dbReference type="InterPro" id="IPR052710">
    <property type="entry name" value="CAAX_protease"/>
</dbReference>
<name>A0A073JT82_9BACI</name>